<dbReference type="GO" id="GO:0008017">
    <property type="term" value="F:microtubule binding"/>
    <property type="evidence" value="ECO:0007669"/>
    <property type="project" value="InterPro"/>
</dbReference>
<dbReference type="Pfam" id="PF22584">
    <property type="entry name" value="CFAP143"/>
    <property type="match status" value="1"/>
</dbReference>
<accession>A0A851ZCR8</accession>
<dbReference type="AlphaFoldDB" id="A0A851ZCR8"/>
<organism evidence="1 2">
    <name type="scientific">Halcyon senegalensis</name>
    <dbReference type="NCBI Taxonomy" id="342381"/>
    <lineage>
        <taxon>Eukaryota</taxon>
        <taxon>Metazoa</taxon>
        <taxon>Chordata</taxon>
        <taxon>Craniata</taxon>
        <taxon>Vertebrata</taxon>
        <taxon>Euteleostomi</taxon>
        <taxon>Archelosauria</taxon>
        <taxon>Archosauria</taxon>
        <taxon>Dinosauria</taxon>
        <taxon>Saurischia</taxon>
        <taxon>Theropoda</taxon>
        <taxon>Coelurosauria</taxon>
        <taxon>Aves</taxon>
        <taxon>Neognathae</taxon>
        <taxon>Neoaves</taxon>
        <taxon>Telluraves</taxon>
        <taxon>Coraciimorphae</taxon>
        <taxon>Coraciiformes</taxon>
        <taxon>Alcedinidae</taxon>
        <taxon>Halcyon</taxon>
    </lineage>
</organism>
<dbReference type="PANTHER" id="PTHR15510">
    <property type="entry name" value="SPERM-ASSOCIATED ANTIGEN 8"/>
    <property type="match status" value="1"/>
</dbReference>
<gene>
    <name evidence="1" type="primary">Spag8</name>
    <name evidence="1" type="ORF">HALSEN_R08475</name>
</gene>
<feature type="non-terminal residue" evidence="1">
    <location>
        <position position="1"/>
    </location>
</feature>
<dbReference type="PANTHER" id="PTHR15510:SF5">
    <property type="entry name" value="SPERM-ASSOCIATED ANTIGEN 8"/>
    <property type="match status" value="1"/>
</dbReference>
<keyword evidence="2" id="KW-1185">Reference proteome</keyword>
<evidence type="ECO:0000313" key="2">
    <source>
        <dbReference type="Proteomes" id="UP000648918"/>
    </source>
</evidence>
<dbReference type="GO" id="GO:0045944">
    <property type="term" value="P:positive regulation of transcription by RNA polymerase II"/>
    <property type="evidence" value="ECO:0007669"/>
    <property type="project" value="TreeGrafter"/>
</dbReference>
<comment type="caution">
    <text evidence="1">The sequence shown here is derived from an EMBL/GenBank/DDBJ whole genome shotgun (WGS) entry which is preliminary data.</text>
</comment>
<sequence>PAEQPSQQVPWGSCLIHNWQEERATNHLDAVPEHEPATEAFIHQHSRQGLLVHQLFCPTSSMTTKDIYCPLHRALLLGRGEAESPPQAGCGVCSPGRKEMLQEICPRQMPMDSVSTTHRDYSAEDCQFMPLPTSQPHNYLTEQPCSFWLEQAHSLPGVTSIGSRDNPFRRNAAFSTPITEYLEQPLPCAPLSSRFQPHKQ</sequence>
<dbReference type="GO" id="GO:0005634">
    <property type="term" value="C:nucleus"/>
    <property type="evidence" value="ECO:0007669"/>
    <property type="project" value="TreeGrafter"/>
</dbReference>
<dbReference type="InterPro" id="IPR026124">
    <property type="entry name" value="Sperm-assoc_Ag8"/>
</dbReference>
<reference evidence="1" key="1">
    <citation type="submission" date="2019-09" db="EMBL/GenBank/DDBJ databases">
        <title>Bird 10,000 Genomes (B10K) Project - Family phase.</title>
        <authorList>
            <person name="Zhang G."/>
        </authorList>
    </citation>
    <scope>NUCLEOTIDE SEQUENCE</scope>
    <source>
        <strain evidence="1">B10K-DU-024-03</strain>
        <tissue evidence="1">Muscle</tissue>
    </source>
</reference>
<dbReference type="Proteomes" id="UP000648918">
    <property type="component" value="Unassembled WGS sequence"/>
</dbReference>
<dbReference type="GO" id="GO:0005737">
    <property type="term" value="C:cytoplasm"/>
    <property type="evidence" value="ECO:0007669"/>
    <property type="project" value="TreeGrafter"/>
</dbReference>
<dbReference type="OrthoDB" id="2120499at2759"/>
<feature type="non-terminal residue" evidence="1">
    <location>
        <position position="200"/>
    </location>
</feature>
<evidence type="ECO:0000313" key="1">
    <source>
        <dbReference type="EMBL" id="NXD87758.1"/>
    </source>
</evidence>
<protein>
    <submittedName>
        <fullName evidence="1">SPAG8 protein</fullName>
    </submittedName>
</protein>
<name>A0A851ZCR8_9AVES</name>
<dbReference type="EMBL" id="WBNJ01000901">
    <property type="protein sequence ID" value="NXD87758.1"/>
    <property type="molecule type" value="Genomic_DNA"/>
</dbReference>
<proteinExistence type="predicted"/>